<keyword evidence="7" id="KW-1185">Reference proteome</keyword>
<keyword evidence="3" id="KW-0175">Coiled coil</keyword>
<organism evidence="6 7">
    <name type="scientific">Apatococcus lobatus</name>
    <dbReference type="NCBI Taxonomy" id="904363"/>
    <lineage>
        <taxon>Eukaryota</taxon>
        <taxon>Viridiplantae</taxon>
        <taxon>Chlorophyta</taxon>
        <taxon>core chlorophytes</taxon>
        <taxon>Trebouxiophyceae</taxon>
        <taxon>Chlorellales</taxon>
        <taxon>Chlorellaceae</taxon>
        <taxon>Apatococcus</taxon>
    </lineage>
</organism>
<feature type="domain" description="T-SNARE coiled-coil homology" evidence="5">
    <location>
        <begin position="178"/>
        <end position="240"/>
    </location>
</feature>
<dbReference type="SMART" id="SM00397">
    <property type="entry name" value="t_SNARE"/>
    <property type="match status" value="1"/>
</dbReference>
<evidence type="ECO:0000313" key="6">
    <source>
        <dbReference type="EMBL" id="KAK9821031.1"/>
    </source>
</evidence>
<dbReference type="SUPFAM" id="SSF58038">
    <property type="entry name" value="SNARE fusion complex"/>
    <property type="match status" value="1"/>
</dbReference>
<accession>A0AAW1QIV9</accession>
<gene>
    <name evidence="6" type="ORF">WJX74_003540</name>
</gene>
<evidence type="ECO:0000256" key="4">
    <source>
        <dbReference type="SAM" id="Phobius"/>
    </source>
</evidence>
<dbReference type="GO" id="GO:0006886">
    <property type="term" value="P:intracellular protein transport"/>
    <property type="evidence" value="ECO:0007669"/>
    <property type="project" value="InterPro"/>
</dbReference>
<dbReference type="CDD" id="cd15841">
    <property type="entry name" value="SNARE_Qc"/>
    <property type="match status" value="1"/>
</dbReference>
<comment type="caution">
    <text evidence="6">The sequence shown here is derived from an EMBL/GenBank/DDBJ whole genome shotgun (WGS) entry which is preliminary data.</text>
</comment>
<dbReference type="Proteomes" id="UP001438707">
    <property type="component" value="Unassembled WGS sequence"/>
</dbReference>
<evidence type="ECO:0000256" key="2">
    <source>
        <dbReference type="ARBA" id="ARBA00022927"/>
    </source>
</evidence>
<keyword evidence="4" id="KW-0812">Transmembrane</keyword>
<feature type="transmembrane region" description="Helical" evidence="4">
    <location>
        <begin position="250"/>
        <end position="268"/>
    </location>
</feature>
<dbReference type="PROSITE" id="PS00914">
    <property type="entry name" value="SYNTAXIN"/>
    <property type="match status" value="1"/>
</dbReference>
<dbReference type="InterPro" id="IPR000727">
    <property type="entry name" value="T_SNARE_dom"/>
</dbReference>
<protein>
    <recommendedName>
        <fullName evidence="5">t-SNARE coiled-coil homology domain-containing protein</fullName>
    </recommendedName>
</protein>
<dbReference type="EMBL" id="JALJOS010000041">
    <property type="protein sequence ID" value="KAK9821031.1"/>
    <property type="molecule type" value="Genomic_DNA"/>
</dbReference>
<reference evidence="6 7" key="1">
    <citation type="journal article" date="2024" name="Nat. Commun.">
        <title>Phylogenomics reveals the evolutionary origins of lichenization in chlorophyte algae.</title>
        <authorList>
            <person name="Puginier C."/>
            <person name="Libourel C."/>
            <person name="Otte J."/>
            <person name="Skaloud P."/>
            <person name="Haon M."/>
            <person name="Grisel S."/>
            <person name="Petersen M."/>
            <person name="Berrin J.G."/>
            <person name="Delaux P.M."/>
            <person name="Dal Grande F."/>
            <person name="Keller J."/>
        </authorList>
    </citation>
    <scope>NUCLEOTIDE SEQUENCE [LARGE SCALE GENOMIC DNA]</scope>
    <source>
        <strain evidence="6 7">SAG 2145</strain>
    </source>
</reference>
<evidence type="ECO:0000259" key="5">
    <source>
        <dbReference type="PROSITE" id="PS50192"/>
    </source>
</evidence>
<keyword evidence="4" id="KW-0472">Membrane</keyword>
<evidence type="ECO:0000256" key="3">
    <source>
        <dbReference type="SAM" id="Coils"/>
    </source>
</evidence>
<name>A0AAW1QIV9_9CHLO</name>
<comment type="similarity">
    <text evidence="1">Belongs to the syntaxin family.</text>
</comment>
<feature type="coiled-coil region" evidence="3">
    <location>
        <begin position="40"/>
        <end position="79"/>
    </location>
</feature>
<proteinExistence type="inferred from homology"/>
<evidence type="ECO:0000256" key="1">
    <source>
        <dbReference type="ARBA" id="ARBA00009063"/>
    </source>
</evidence>
<dbReference type="GO" id="GO:0005484">
    <property type="term" value="F:SNAP receptor activity"/>
    <property type="evidence" value="ECO:0007669"/>
    <property type="project" value="InterPro"/>
</dbReference>
<sequence length="275" mass="31105">MSVADLLTRSDLVYKKYEKYLGEKEVKKDAKSMDPFMDEYTSLVEKINELNLKAEETANEKNRALKAALNAELRRAKQMLLEQELPKMEKLMRKGKNITKEIIDDRTAKIAQLREAITTIADGVHGTRKPMKIGALPGTPGKGKNVDLAVTNMDQRQLDQPDYWKHTAETSAFRQDWEVAKKRQDKALDHIEKGLSTLKGIGEAMGETLTQQGVILDTIDEKVDQVTKELRTNNLKLKGLLHKMRSSRNFCLDVTIICILLALGLYIYETVSGKA</sequence>
<dbReference type="AlphaFoldDB" id="A0AAW1QIV9"/>
<evidence type="ECO:0000313" key="7">
    <source>
        <dbReference type="Proteomes" id="UP001438707"/>
    </source>
</evidence>
<dbReference type="PROSITE" id="PS50192">
    <property type="entry name" value="T_SNARE"/>
    <property type="match status" value="1"/>
</dbReference>
<dbReference type="InterPro" id="IPR006012">
    <property type="entry name" value="Syntaxin/epimorphin_CS"/>
</dbReference>
<dbReference type="Gene3D" id="1.20.5.110">
    <property type="match status" value="1"/>
</dbReference>
<dbReference type="GO" id="GO:0016020">
    <property type="term" value="C:membrane"/>
    <property type="evidence" value="ECO:0007669"/>
    <property type="project" value="InterPro"/>
</dbReference>
<keyword evidence="2" id="KW-0813">Transport</keyword>
<keyword evidence="4" id="KW-1133">Transmembrane helix</keyword>
<keyword evidence="2" id="KW-0653">Protein transport</keyword>